<keyword evidence="9" id="KW-0378">Hydrolase</keyword>
<dbReference type="Pfam" id="PF13976">
    <property type="entry name" value="gag_pre-integrs"/>
    <property type="match status" value="1"/>
</dbReference>
<dbReference type="Pfam" id="PF00665">
    <property type="entry name" value="rve"/>
    <property type="match status" value="1"/>
</dbReference>
<keyword evidence="8" id="KW-0255">Endonuclease</keyword>
<evidence type="ECO:0000313" key="23">
    <source>
        <dbReference type="Proteomes" id="UP001633002"/>
    </source>
</evidence>
<keyword evidence="18" id="KW-0862">Zinc</keyword>
<feature type="domain" description="Integrase catalytic" evidence="21">
    <location>
        <begin position="458"/>
        <end position="636"/>
    </location>
</feature>
<sequence>MTTSSTLLTENEKLTGTANYVTWRWTMRTIFDQEGLWDVFTIPSPNAAPKLSKSAATTPSTLAAASQQGTRATTLTEAEIKLRTKFQTMKMDAATTVKDFLKEAQETINQLYELDEELDDDLIVEQMLRALPTQYKAFVRSISNADTLPTFQKFTSKLLLEEERLKAREEFTEETALFVRFQKALRDRRAGRSSRPIGPCHRCGLAGHLARDCRVNLEKLRKDGKSAFAVEEIEHPSVSSDHKPDTTESSQHLEAGILDDDFDAALEALAITDPDPTWYIDSGATTHVTGSSQELDQFQNITSSARIRSADGVCHSVKGKGDVIFQLPEGKVKFVDVLYVPGLTKNLLTVGSLTDEGNIAVFNRSRCLIVSPDTRTVLAQATRDRKGGLYKLERGAHVHESNLVISDSATKLANLWHYRMGHLSYDSLRYMGTKGLVTGFPLLPPIQTVCPGCLLGKQTEEPFPRKSETRALDILEVIHSDICGPLPFRSLGGGRYFITFTDDFSRRTFLYILKAKGEAFETFVKFRSMIELDTGKPIKILRTDRGGEYLSRAFSTYLEKAGIRRQLTVAYSPAQNGIAERKNRTLLDRSRSMAAECDVPDFLWAEVLTTANYLVNLSPTRANSGITPHEKFSGEKPDLEHLRSFGCRAFVLLGKHKRHKLEPKSIPCIMLGYDLESKGYRLYNPTVRKVIIARNVRFDESFICRKVDNFVSHIPVPTAPMTVPQVAMSPFHLVQDTVAVDPLQAEPTVPSSTAEPKTLSTPVDTRSTSPDIDEEADITNETDTTTSRSPNTRQQTAVTPAATPSTTSHRRTTRISKPPSRFQDFYTFSVELEPESFQEAARHQHWISAMEDEMRSIHKNQTWTLAPLPAGKTPITARWVYKIKEGGGGEPPVFKARLVARGFQQKAGLDYDETFAPVVKWTTLRCLVAIAAQQKWDLHHLDVKTAFLNGHLKEQVFMTQPEGFHAPGHEQLVCHLHKSLYGLKQSPRAWYERIDTFLQEQGLSRSLADYNLYFLHENGKRLFLILYVDDLLLTGDNTARIKLLIAQLQTTFEMSKTGTMTNYLRVQFLKLSTGIFMTQSQYIQKILHETHMADCNLATTPMEERLTLTATMEGAETDAAAYRSVVGKLIHLLQTRPDIAFPVGVVSRFMARPLAPHLAAVHRILRYLRGTLDYGILFSCDNSSHLHGYTELDLGDEAELHGYTDADYAGDADGRKSTEAYVYKLGDVPISWSSRLQPTVATSSTEAEYRSLTSGTKEAIWLRSLMADLGCPVTGPTKIRCDNLSSIKIAHNPVYHGRTKHYEVYYHFVREQVLANTIDLIHTRTENQLTDLLTKALNRVKFTEFRTRVGVLSLHDITRSQS</sequence>
<dbReference type="Proteomes" id="UP001633002">
    <property type="component" value="Unassembled WGS sequence"/>
</dbReference>
<feature type="region of interest" description="Disordered" evidence="19">
    <location>
        <begin position="746"/>
        <end position="819"/>
    </location>
</feature>
<evidence type="ECO:0000259" key="21">
    <source>
        <dbReference type="PROSITE" id="PS50994"/>
    </source>
</evidence>
<evidence type="ECO:0000256" key="12">
    <source>
        <dbReference type="ARBA" id="ARBA00022908"/>
    </source>
</evidence>
<dbReference type="InterPro" id="IPR013103">
    <property type="entry name" value="RVT_2"/>
</dbReference>
<evidence type="ECO:0000313" key="22">
    <source>
        <dbReference type="EMBL" id="KAL3691463.1"/>
    </source>
</evidence>
<evidence type="ECO:0000256" key="1">
    <source>
        <dbReference type="ARBA" id="ARBA00002180"/>
    </source>
</evidence>
<evidence type="ECO:0000256" key="15">
    <source>
        <dbReference type="ARBA" id="ARBA00023113"/>
    </source>
</evidence>
<dbReference type="SUPFAM" id="SSF56672">
    <property type="entry name" value="DNA/RNA polymerases"/>
    <property type="match status" value="1"/>
</dbReference>
<evidence type="ECO:0000256" key="19">
    <source>
        <dbReference type="SAM" id="MobiDB-lite"/>
    </source>
</evidence>
<evidence type="ECO:0000256" key="5">
    <source>
        <dbReference type="ARBA" id="ARBA00022723"/>
    </source>
</evidence>
<keyword evidence="18" id="KW-0863">Zinc-finger</keyword>
<keyword evidence="14" id="KW-0548">Nucleotidyltransferase</keyword>
<dbReference type="InterPro" id="IPR057670">
    <property type="entry name" value="SH3_retrovirus"/>
</dbReference>
<protein>
    <recommendedName>
        <fullName evidence="24">Gag-pol polyprotein</fullName>
    </recommendedName>
</protein>
<dbReference type="GO" id="GO:0005524">
    <property type="term" value="F:ATP binding"/>
    <property type="evidence" value="ECO:0007669"/>
    <property type="project" value="UniProtKB-KW"/>
</dbReference>
<evidence type="ECO:0000256" key="2">
    <source>
        <dbReference type="ARBA" id="ARBA00022612"/>
    </source>
</evidence>
<dbReference type="GO" id="GO:0008270">
    <property type="term" value="F:zinc ion binding"/>
    <property type="evidence" value="ECO:0007669"/>
    <property type="project" value="UniProtKB-KW"/>
</dbReference>
<feature type="compositionally biased region" description="Polar residues" evidence="19">
    <location>
        <begin position="781"/>
        <end position="795"/>
    </location>
</feature>
<keyword evidence="5" id="KW-0479">Metal-binding</keyword>
<dbReference type="InterPro" id="IPR036397">
    <property type="entry name" value="RNaseH_sf"/>
</dbReference>
<dbReference type="PANTHER" id="PTHR42648">
    <property type="entry name" value="TRANSPOSASE, PUTATIVE-RELATED"/>
    <property type="match status" value="1"/>
</dbReference>
<keyword evidence="10" id="KW-0067">ATP-binding</keyword>
<reference evidence="22 23" key="1">
    <citation type="submission" date="2024-09" db="EMBL/GenBank/DDBJ databases">
        <title>Chromosome-scale assembly of Riccia sorocarpa.</title>
        <authorList>
            <person name="Paukszto L."/>
        </authorList>
    </citation>
    <scope>NUCLEOTIDE SEQUENCE [LARGE SCALE GENOMIC DNA]</scope>
    <source>
        <strain evidence="22">LP-2024</strain>
        <tissue evidence="22">Aerial parts of the thallus</tissue>
    </source>
</reference>
<dbReference type="SUPFAM" id="SSF53098">
    <property type="entry name" value="Ribonuclease H-like"/>
    <property type="match status" value="1"/>
</dbReference>
<organism evidence="22 23">
    <name type="scientific">Riccia sorocarpa</name>
    <dbReference type="NCBI Taxonomy" id="122646"/>
    <lineage>
        <taxon>Eukaryota</taxon>
        <taxon>Viridiplantae</taxon>
        <taxon>Streptophyta</taxon>
        <taxon>Embryophyta</taxon>
        <taxon>Marchantiophyta</taxon>
        <taxon>Marchantiopsida</taxon>
        <taxon>Marchantiidae</taxon>
        <taxon>Marchantiales</taxon>
        <taxon>Ricciaceae</taxon>
        <taxon>Riccia</taxon>
    </lineage>
</organism>
<dbReference type="InterPro" id="IPR001584">
    <property type="entry name" value="Integrase_cat-core"/>
</dbReference>
<dbReference type="Pfam" id="PF07727">
    <property type="entry name" value="RVT_2"/>
    <property type="match status" value="1"/>
</dbReference>
<evidence type="ECO:0000256" key="9">
    <source>
        <dbReference type="ARBA" id="ARBA00022801"/>
    </source>
</evidence>
<comment type="function">
    <text evidence="1">The aspartyl protease (PR) mediates the proteolytic cleavages of the Gag and Gag-Pol polyproteins after assembly of the VLP.</text>
</comment>
<evidence type="ECO:0000256" key="6">
    <source>
        <dbReference type="ARBA" id="ARBA00022741"/>
    </source>
</evidence>
<keyword evidence="12" id="KW-0229">DNA integration</keyword>
<dbReference type="Pfam" id="PF25597">
    <property type="entry name" value="SH3_retrovirus"/>
    <property type="match status" value="1"/>
</dbReference>
<name>A0ABD3HJ53_9MARC</name>
<feature type="compositionally biased region" description="Polar residues" evidence="19">
    <location>
        <begin position="749"/>
        <end position="770"/>
    </location>
</feature>
<dbReference type="GO" id="GO:0006508">
    <property type="term" value="P:proteolysis"/>
    <property type="evidence" value="ECO:0007669"/>
    <property type="project" value="UniProtKB-KW"/>
</dbReference>
<keyword evidence="6" id="KW-0547">Nucleotide-binding</keyword>
<dbReference type="GO" id="GO:0004519">
    <property type="term" value="F:endonuclease activity"/>
    <property type="evidence" value="ECO:0007669"/>
    <property type="project" value="UniProtKB-KW"/>
</dbReference>
<keyword evidence="7" id="KW-0064">Aspartyl protease</keyword>
<proteinExistence type="predicted"/>
<evidence type="ECO:0000256" key="8">
    <source>
        <dbReference type="ARBA" id="ARBA00022759"/>
    </source>
</evidence>
<dbReference type="EMBL" id="JBJQOH010000003">
    <property type="protein sequence ID" value="KAL3691463.1"/>
    <property type="molecule type" value="Genomic_DNA"/>
</dbReference>
<accession>A0ABD3HJ53</accession>
<dbReference type="InterPro" id="IPR039537">
    <property type="entry name" value="Retrotran_Ty1/copia-like"/>
</dbReference>
<feature type="domain" description="CCHC-type" evidence="20">
    <location>
        <begin position="200"/>
        <end position="214"/>
    </location>
</feature>
<comment type="caution">
    <text evidence="22">The sequence shown here is derived from an EMBL/GenBank/DDBJ whole genome shotgun (WGS) entry which is preliminary data.</text>
</comment>
<keyword evidence="16" id="KW-0233">DNA recombination</keyword>
<evidence type="ECO:0000259" key="20">
    <source>
        <dbReference type="PROSITE" id="PS50158"/>
    </source>
</evidence>
<keyword evidence="14" id="KW-0239">DNA-directed DNA polymerase</keyword>
<dbReference type="InterPro" id="IPR054722">
    <property type="entry name" value="PolX-like_BBD"/>
</dbReference>
<evidence type="ECO:0000256" key="16">
    <source>
        <dbReference type="ARBA" id="ARBA00023172"/>
    </source>
</evidence>
<dbReference type="GO" id="GO:0015074">
    <property type="term" value="P:DNA integration"/>
    <property type="evidence" value="ECO:0007669"/>
    <property type="project" value="UniProtKB-KW"/>
</dbReference>
<dbReference type="Pfam" id="PF14223">
    <property type="entry name" value="Retrotran_gag_2"/>
    <property type="match status" value="1"/>
</dbReference>
<dbReference type="PANTHER" id="PTHR42648:SF11">
    <property type="entry name" value="TRANSPOSON TY4-P GAG-POL POLYPROTEIN"/>
    <property type="match status" value="1"/>
</dbReference>
<evidence type="ECO:0008006" key="24">
    <source>
        <dbReference type="Google" id="ProtNLM"/>
    </source>
</evidence>
<dbReference type="SMART" id="SM00343">
    <property type="entry name" value="ZnF_C2HC"/>
    <property type="match status" value="1"/>
</dbReference>
<evidence type="ECO:0000256" key="4">
    <source>
        <dbReference type="ARBA" id="ARBA00022722"/>
    </source>
</evidence>
<dbReference type="GO" id="GO:0004190">
    <property type="term" value="F:aspartic-type endopeptidase activity"/>
    <property type="evidence" value="ECO:0007669"/>
    <property type="project" value="UniProtKB-KW"/>
</dbReference>
<dbReference type="PROSITE" id="PS50994">
    <property type="entry name" value="INTEGRASE"/>
    <property type="match status" value="1"/>
</dbReference>
<feature type="compositionally biased region" description="Low complexity" evidence="19">
    <location>
        <begin position="796"/>
        <end position="807"/>
    </location>
</feature>
<keyword evidence="15" id="KW-0917">Virion maturation</keyword>
<keyword evidence="13" id="KW-0695">RNA-directed DNA polymerase</keyword>
<keyword evidence="17" id="KW-0511">Multifunctional enzyme</keyword>
<dbReference type="GO" id="GO:0003964">
    <property type="term" value="F:RNA-directed DNA polymerase activity"/>
    <property type="evidence" value="ECO:0007669"/>
    <property type="project" value="UniProtKB-KW"/>
</dbReference>
<evidence type="ECO:0000256" key="13">
    <source>
        <dbReference type="ARBA" id="ARBA00022918"/>
    </source>
</evidence>
<keyword evidence="3" id="KW-0645">Protease</keyword>
<gene>
    <name evidence="22" type="ORF">R1sor_005114</name>
</gene>
<dbReference type="GO" id="GO:0003887">
    <property type="term" value="F:DNA-directed DNA polymerase activity"/>
    <property type="evidence" value="ECO:0007669"/>
    <property type="project" value="UniProtKB-KW"/>
</dbReference>
<dbReference type="InterPro" id="IPR043502">
    <property type="entry name" value="DNA/RNA_pol_sf"/>
</dbReference>
<keyword evidence="14" id="KW-0808">Transferase</keyword>
<evidence type="ECO:0000256" key="14">
    <source>
        <dbReference type="ARBA" id="ARBA00022932"/>
    </source>
</evidence>
<keyword evidence="2" id="KW-1188">Viral release from host cell</keyword>
<keyword evidence="11" id="KW-0460">Magnesium</keyword>
<dbReference type="PROSITE" id="PS50158">
    <property type="entry name" value="ZF_CCHC"/>
    <property type="match status" value="1"/>
</dbReference>
<dbReference type="InterPro" id="IPR012337">
    <property type="entry name" value="RNaseH-like_sf"/>
</dbReference>
<feature type="compositionally biased region" description="Acidic residues" evidence="19">
    <location>
        <begin position="771"/>
        <end position="780"/>
    </location>
</feature>
<evidence type="ECO:0000256" key="10">
    <source>
        <dbReference type="ARBA" id="ARBA00022840"/>
    </source>
</evidence>
<evidence type="ECO:0000256" key="11">
    <source>
        <dbReference type="ARBA" id="ARBA00022842"/>
    </source>
</evidence>
<dbReference type="GO" id="GO:0006310">
    <property type="term" value="P:DNA recombination"/>
    <property type="evidence" value="ECO:0007669"/>
    <property type="project" value="UniProtKB-KW"/>
</dbReference>
<evidence type="ECO:0000256" key="7">
    <source>
        <dbReference type="ARBA" id="ARBA00022750"/>
    </source>
</evidence>
<evidence type="ECO:0000256" key="18">
    <source>
        <dbReference type="PROSITE-ProRule" id="PRU00047"/>
    </source>
</evidence>
<evidence type="ECO:0000256" key="17">
    <source>
        <dbReference type="ARBA" id="ARBA00023268"/>
    </source>
</evidence>
<keyword evidence="23" id="KW-1185">Reference proteome</keyword>
<dbReference type="Pfam" id="PF22936">
    <property type="entry name" value="Pol_BBD"/>
    <property type="match status" value="1"/>
</dbReference>
<dbReference type="InterPro" id="IPR025724">
    <property type="entry name" value="GAG-pre-integrase_dom"/>
</dbReference>
<dbReference type="CDD" id="cd09272">
    <property type="entry name" value="RNase_HI_RT_Ty1"/>
    <property type="match status" value="1"/>
</dbReference>
<keyword evidence="4" id="KW-0540">Nuclease</keyword>
<evidence type="ECO:0000256" key="3">
    <source>
        <dbReference type="ARBA" id="ARBA00022670"/>
    </source>
</evidence>
<dbReference type="InterPro" id="IPR001878">
    <property type="entry name" value="Znf_CCHC"/>
</dbReference>
<dbReference type="Gene3D" id="3.30.420.10">
    <property type="entry name" value="Ribonuclease H-like superfamily/Ribonuclease H"/>
    <property type="match status" value="1"/>
</dbReference>